<evidence type="ECO:0000313" key="4">
    <source>
        <dbReference type="Proteomes" id="UP000620104"/>
    </source>
</evidence>
<name>A0A8H3TQ77_9TREE</name>
<dbReference type="GO" id="GO:0016491">
    <property type="term" value="F:oxidoreductase activity"/>
    <property type="evidence" value="ECO:0007669"/>
    <property type="project" value="UniProtKB-KW"/>
</dbReference>
<dbReference type="InterPro" id="IPR036812">
    <property type="entry name" value="NAD(P)_OxRdtase_dom_sf"/>
</dbReference>
<keyword evidence="4" id="KW-1185">Reference proteome</keyword>
<accession>A0A8H3TQ77</accession>
<dbReference type="PANTHER" id="PTHR43364">
    <property type="entry name" value="NADH-SPECIFIC METHYLGLYOXAL REDUCTASE-RELATED"/>
    <property type="match status" value="1"/>
</dbReference>
<dbReference type="Pfam" id="PF00248">
    <property type="entry name" value="Aldo_ket_red"/>
    <property type="match status" value="1"/>
</dbReference>
<dbReference type="InterPro" id="IPR020471">
    <property type="entry name" value="AKR"/>
</dbReference>
<dbReference type="PRINTS" id="PR00069">
    <property type="entry name" value="ALDKETRDTASE"/>
</dbReference>
<dbReference type="CDD" id="cd19093">
    <property type="entry name" value="AKR_AtPLR-like"/>
    <property type="match status" value="1"/>
</dbReference>
<dbReference type="AlphaFoldDB" id="A0A8H3TQ77"/>
<dbReference type="EMBL" id="BLZA01000011">
    <property type="protein sequence ID" value="GHJ85190.1"/>
    <property type="molecule type" value="Genomic_DNA"/>
</dbReference>
<proteinExistence type="predicted"/>
<dbReference type="PROSITE" id="PS00062">
    <property type="entry name" value="ALDOKETO_REDUCTASE_2"/>
    <property type="match status" value="1"/>
</dbReference>
<dbReference type="SUPFAM" id="SSF51430">
    <property type="entry name" value="NAD(P)-linked oxidoreductase"/>
    <property type="match status" value="1"/>
</dbReference>
<dbReference type="Gene3D" id="3.20.20.100">
    <property type="entry name" value="NADP-dependent oxidoreductase domain"/>
    <property type="match status" value="1"/>
</dbReference>
<evidence type="ECO:0000313" key="3">
    <source>
        <dbReference type="EMBL" id="GHJ85190.1"/>
    </source>
</evidence>
<organism evidence="3 4">
    <name type="scientific">Naganishia liquefaciens</name>
    <dbReference type="NCBI Taxonomy" id="104408"/>
    <lineage>
        <taxon>Eukaryota</taxon>
        <taxon>Fungi</taxon>
        <taxon>Dikarya</taxon>
        <taxon>Basidiomycota</taxon>
        <taxon>Agaricomycotina</taxon>
        <taxon>Tremellomycetes</taxon>
        <taxon>Filobasidiales</taxon>
        <taxon>Filobasidiaceae</taxon>
        <taxon>Naganishia</taxon>
    </lineage>
</organism>
<dbReference type="InterPro" id="IPR023210">
    <property type="entry name" value="NADP_OxRdtase_dom"/>
</dbReference>
<gene>
    <name evidence="3" type="ORF">NliqN6_1592</name>
</gene>
<feature type="domain" description="NADP-dependent oxidoreductase" evidence="2">
    <location>
        <begin position="17"/>
        <end position="312"/>
    </location>
</feature>
<keyword evidence="1" id="KW-0560">Oxidoreductase</keyword>
<evidence type="ECO:0000259" key="2">
    <source>
        <dbReference type="Pfam" id="PF00248"/>
    </source>
</evidence>
<reference evidence="3" key="1">
    <citation type="submission" date="2020-07" db="EMBL/GenBank/DDBJ databases">
        <title>Draft Genome Sequence of a Deep-Sea Yeast, Naganishia (Cryptococcus) liquefaciens strain N6.</title>
        <authorList>
            <person name="Han Y.W."/>
            <person name="Kajitani R."/>
            <person name="Morimoto H."/>
            <person name="Parhat M."/>
            <person name="Tsubouchi H."/>
            <person name="Bakenova O."/>
            <person name="Ogata M."/>
            <person name="Argunhan B."/>
            <person name="Aoki R."/>
            <person name="Kajiwara S."/>
            <person name="Itoh T."/>
            <person name="Iwasaki H."/>
        </authorList>
    </citation>
    <scope>NUCLEOTIDE SEQUENCE</scope>
    <source>
        <strain evidence="3">N6</strain>
    </source>
</reference>
<evidence type="ECO:0000256" key="1">
    <source>
        <dbReference type="ARBA" id="ARBA00023002"/>
    </source>
</evidence>
<protein>
    <recommendedName>
        <fullName evidence="2">NADP-dependent oxidoreductase domain-containing protein</fullName>
    </recommendedName>
</protein>
<dbReference type="PANTHER" id="PTHR43364:SF4">
    <property type="entry name" value="NAD(P)-LINKED OXIDOREDUCTASE SUPERFAMILY PROTEIN"/>
    <property type="match status" value="1"/>
</dbReference>
<dbReference type="InterPro" id="IPR018170">
    <property type="entry name" value="Aldo/ket_reductase_CS"/>
</dbReference>
<sequence length="325" mass="36240">MSVIKTATLGTKQVPALCLGTWAWGDKHVWDYQEARDYENLKQTWKACEELGLSFYDTAEIYGYGESERIIGKLLKDSSDKYRKEVTIATKYLPFPHPGNWFFFRPAIVTACKKSLQRLGVDQVELYQIHGATSLPFHSLEAQGAQLAQCVKLGYAKQVGVSNFNKDELIRMYDILQSHGVQLASNQVEYSLLRTLPEDSGLFAAMKERGIALLAYSPLGQGRLTGKYSAANPPPSGRRFSNMPMQELEPLLDTMRTIAQHHGVPVSAVALNWVICKGAIPLGGAKNREQAEQNAKALSFTLTFEEVEELSAKSFKGKTSFWQHG</sequence>
<dbReference type="OrthoDB" id="48988at2759"/>
<dbReference type="InterPro" id="IPR050523">
    <property type="entry name" value="AKR_Detox_Biosynth"/>
</dbReference>
<dbReference type="Proteomes" id="UP000620104">
    <property type="component" value="Unassembled WGS sequence"/>
</dbReference>
<comment type="caution">
    <text evidence="3">The sequence shown here is derived from an EMBL/GenBank/DDBJ whole genome shotgun (WGS) entry which is preliminary data.</text>
</comment>